<dbReference type="EMBL" id="LS483476">
    <property type="protein sequence ID" value="SQI56675.1"/>
    <property type="molecule type" value="Genomic_DNA"/>
</dbReference>
<feature type="domain" description="RNase H type-1" evidence="1">
    <location>
        <begin position="71"/>
        <end position="208"/>
    </location>
</feature>
<dbReference type="AlphaFoldDB" id="A0A2X4YXW9"/>
<evidence type="ECO:0000313" key="2">
    <source>
        <dbReference type="EMBL" id="SQI56675.1"/>
    </source>
</evidence>
<organism evidence="2 3">
    <name type="scientific">Lederbergia lenta</name>
    <name type="common">Bacillus lentus</name>
    <dbReference type="NCBI Taxonomy" id="1467"/>
    <lineage>
        <taxon>Bacteria</taxon>
        <taxon>Bacillati</taxon>
        <taxon>Bacillota</taxon>
        <taxon>Bacilli</taxon>
        <taxon>Bacillales</taxon>
        <taxon>Bacillaceae</taxon>
        <taxon>Lederbergia</taxon>
    </lineage>
</organism>
<dbReference type="Gene3D" id="3.30.420.10">
    <property type="entry name" value="Ribonuclease H-like superfamily/Ribonuclease H"/>
    <property type="match status" value="1"/>
</dbReference>
<dbReference type="KEGG" id="blen:NCTC4824_02009"/>
<dbReference type="CDD" id="cd09279">
    <property type="entry name" value="RNase_HI_like"/>
    <property type="match status" value="1"/>
</dbReference>
<dbReference type="InterPro" id="IPR002156">
    <property type="entry name" value="RNaseH_domain"/>
</dbReference>
<proteinExistence type="predicted"/>
<sequence length="219" mass="25412">MMKIKLKITYQGTKTIAVPFESEWIEEKYTDPLLVDLQKTGRIKDITIMDEMGREWNRKEYEKLKQKMESEPKNPVVYFDGGFDRDTSESGIGIVIYYEKGNATYRYRINAKLDELETNNEAEYAALYQSLSSLEEIGMKQLPCIFRGDSQGVLKQLAGEWPCYEKTLNKWLDRIEAKITKLGIKPSYEIISRTENKEADKLATQALENKIIQSHSKMV</sequence>
<dbReference type="PANTHER" id="PTHR48475:SF1">
    <property type="entry name" value="RNASE H TYPE-1 DOMAIN-CONTAINING PROTEIN"/>
    <property type="match status" value="1"/>
</dbReference>
<name>A0A2X4YXW9_LEDLE</name>
<dbReference type="GO" id="GO:0004523">
    <property type="term" value="F:RNA-DNA hybrid ribonuclease activity"/>
    <property type="evidence" value="ECO:0007669"/>
    <property type="project" value="InterPro"/>
</dbReference>
<reference evidence="2 3" key="1">
    <citation type="submission" date="2018-06" db="EMBL/GenBank/DDBJ databases">
        <authorList>
            <consortium name="Pathogen Informatics"/>
            <person name="Doyle S."/>
        </authorList>
    </citation>
    <scope>NUCLEOTIDE SEQUENCE [LARGE SCALE GENOMIC DNA]</scope>
    <source>
        <strain evidence="2 3">NCTC4824</strain>
    </source>
</reference>
<dbReference type="Pfam" id="PF13456">
    <property type="entry name" value="RVT_3"/>
    <property type="match status" value="1"/>
</dbReference>
<protein>
    <submittedName>
        <fullName evidence="2">RNase H</fullName>
    </submittedName>
</protein>
<keyword evidence="3" id="KW-1185">Reference proteome</keyword>
<dbReference type="NCBIfam" id="NF005822">
    <property type="entry name" value="PRK07708.1"/>
    <property type="match status" value="1"/>
</dbReference>
<dbReference type="Proteomes" id="UP000249134">
    <property type="component" value="Chromosome 1"/>
</dbReference>
<dbReference type="InterPro" id="IPR036397">
    <property type="entry name" value="RNaseH_sf"/>
</dbReference>
<gene>
    <name evidence="2" type="primary">rnhA_2</name>
    <name evidence="2" type="ORF">NCTC4824_02009</name>
</gene>
<dbReference type="SUPFAM" id="SSF53098">
    <property type="entry name" value="Ribonuclease H-like"/>
    <property type="match status" value="1"/>
</dbReference>
<evidence type="ECO:0000259" key="1">
    <source>
        <dbReference type="PROSITE" id="PS50879"/>
    </source>
</evidence>
<dbReference type="STRING" id="1348624.GCA_001591545_01074"/>
<accession>A0A2X4YXW9</accession>
<dbReference type="PANTHER" id="PTHR48475">
    <property type="entry name" value="RIBONUCLEASE H"/>
    <property type="match status" value="1"/>
</dbReference>
<dbReference type="RefSeq" id="WP_231955919.1">
    <property type="nucleotide sequence ID" value="NZ_LS483476.1"/>
</dbReference>
<dbReference type="PROSITE" id="PS50879">
    <property type="entry name" value="RNASE_H_1"/>
    <property type="match status" value="1"/>
</dbReference>
<evidence type="ECO:0000313" key="3">
    <source>
        <dbReference type="Proteomes" id="UP000249134"/>
    </source>
</evidence>
<dbReference type="InterPro" id="IPR012337">
    <property type="entry name" value="RNaseH-like_sf"/>
</dbReference>
<dbReference type="GO" id="GO:0003676">
    <property type="term" value="F:nucleic acid binding"/>
    <property type="evidence" value="ECO:0007669"/>
    <property type="project" value="InterPro"/>
</dbReference>